<evidence type="ECO:0000313" key="1">
    <source>
        <dbReference type="EMBL" id="KAG9257723.1"/>
    </source>
</evidence>
<dbReference type="InterPro" id="IPR018565">
    <property type="entry name" value="Nkp2/Cnl2"/>
</dbReference>
<comment type="caution">
    <text evidence="1">The sequence shown here is derived from an EMBL/GenBank/DDBJ whole genome shotgun (WGS) entry which is preliminary data.</text>
</comment>
<keyword evidence="2" id="KW-1185">Reference proteome</keyword>
<dbReference type="GO" id="GO:0031511">
    <property type="term" value="C:Mis6-Sim4 complex"/>
    <property type="evidence" value="ECO:0007669"/>
    <property type="project" value="TreeGrafter"/>
</dbReference>
<dbReference type="PANTHER" id="PTHR28064">
    <property type="entry name" value="INNER KINETOCHORE SUBUNIT NKP2"/>
    <property type="match status" value="1"/>
</dbReference>
<dbReference type="AlphaFoldDB" id="A0A9P7ZSW1"/>
<organism evidence="1 2">
    <name type="scientific">Emericellopsis atlantica</name>
    <dbReference type="NCBI Taxonomy" id="2614577"/>
    <lineage>
        <taxon>Eukaryota</taxon>
        <taxon>Fungi</taxon>
        <taxon>Dikarya</taxon>
        <taxon>Ascomycota</taxon>
        <taxon>Pezizomycotina</taxon>
        <taxon>Sordariomycetes</taxon>
        <taxon>Hypocreomycetidae</taxon>
        <taxon>Hypocreales</taxon>
        <taxon>Bionectriaceae</taxon>
        <taxon>Emericellopsis</taxon>
    </lineage>
</organism>
<accession>A0A9P7ZSW1</accession>
<protein>
    <submittedName>
        <fullName evidence="1">Cnl2/NKP2 family protein-domain-containing protein</fullName>
    </submittedName>
</protein>
<dbReference type="GO" id="GO:0007059">
    <property type="term" value="P:chromosome segregation"/>
    <property type="evidence" value="ECO:0007669"/>
    <property type="project" value="TreeGrafter"/>
</dbReference>
<proteinExistence type="predicted"/>
<dbReference type="OrthoDB" id="2311687at2759"/>
<dbReference type="Proteomes" id="UP000887229">
    <property type="component" value="Unassembled WGS sequence"/>
</dbReference>
<gene>
    <name evidence="1" type="ORF">F5Z01DRAFT_412388</name>
</gene>
<dbReference type="EMBL" id="MU251245">
    <property type="protein sequence ID" value="KAG9257723.1"/>
    <property type="molecule type" value="Genomic_DNA"/>
</dbReference>
<evidence type="ECO:0000313" key="2">
    <source>
        <dbReference type="Proteomes" id="UP000887229"/>
    </source>
</evidence>
<dbReference type="RefSeq" id="XP_046121647.1">
    <property type="nucleotide sequence ID" value="XM_046259568.1"/>
</dbReference>
<dbReference type="Pfam" id="PF09447">
    <property type="entry name" value="Cnl2_NKP2"/>
    <property type="match status" value="1"/>
</dbReference>
<dbReference type="PANTHER" id="PTHR28064:SF1">
    <property type="entry name" value="INNER KINETOCHORE SUBUNIT NKP2"/>
    <property type="match status" value="1"/>
</dbReference>
<name>A0A9P7ZSW1_9HYPO</name>
<sequence length="184" mass="20716">MAITETDVLTNYLLNPAPLPLVIKFERFAEQFPPAQRDAPAVRALWQDLVAQRERVLASVRENIEEEVARGKAMRREVLRKRREEGTDEVDAEIEMERALFGDLSGAKRAKHTLDSVVPELEGATLALEADIAKLQDEEVQLLELVKSNVDSLSDLRYGKFGNAKLRDEVLDGLRTLQETCSSK</sequence>
<dbReference type="GeneID" id="70290471"/>
<reference evidence="1" key="1">
    <citation type="journal article" date="2021" name="IMA Fungus">
        <title>Genomic characterization of three marine fungi, including Emericellopsis atlantica sp. nov. with signatures of a generalist lifestyle and marine biomass degradation.</title>
        <authorList>
            <person name="Hagestad O.C."/>
            <person name="Hou L."/>
            <person name="Andersen J.H."/>
            <person name="Hansen E.H."/>
            <person name="Altermark B."/>
            <person name="Li C."/>
            <person name="Kuhnert E."/>
            <person name="Cox R.J."/>
            <person name="Crous P.W."/>
            <person name="Spatafora J.W."/>
            <person name="Lail K."/>
            <person name="Amirebrahimi M."/>
            <person name="Lipzen A."/>
            <person name="Pangilinan J."/>
            <person name="Andreopoulos W."/>
            <person name="Hayes R.D."/>
            <person name="Ng V."/>
            <person name="Grigoriev I.V."/>
            <person name="Jackson S.A."/>
            <person name="Sutton T.D.S."/>
            <person name="Dobson A.D.W."/>
            <person name="Rama T."/>
        </authorList>
    </citation>
    <scope>NUCLEOTIDE SEQUENCE</scope>
    <source>
        <strain evidence="1">TS7</strain>
    </source>
</reference>